<protein>
    <submittedName>
        <fullName evidence="1">Uncharacterized protein</fullName>
    </submittedName>
</protein>
<keyword evidence="2" id="KW-1185">Reference proteome</keyword>
<sequence>IEARLPEGWDAAQTGPTPGEWTLPAHGSLDVPYPVLVPEGTIKGRYDIGFDIMHEGAVFDTKDVQLTVEDGLQVRLVPVKKTIQELDVLTVQLTGTSSAVKSGKVTVKGPDGALLAPVTTDAFSGLKKGDVIGMDFHWTYHTQAAFNEYSVDLQVDEAASSKMIFHDSLMPVEFNLVQQASAVTVDGSLGEWQDAFP</sequence>
<evidence type="ECO:0000313" key="1">
    <source>
        <dbReference type="EMBL" id="MBW7461409.1"/>
    </source>
</evidence>
<gene>
    <name evidence="1" type="ORF">K0U00_45875</name>
</gene>
<proteinExistence type="predicted"/>
<name>A0ABS7CKE4_9BACL</name>
<organism evidence="1 2">
    <name type="scientific">Paenibacillus sepulcri</name>
    <dbReference type="NCBI Taxonomy" id="359917"/>
    <lineage>
        <taxon>Bacteria</taxon>
        <taxon>Bacillati</taxon>
        <taxon>Bacillota</taxon>
        <taxon>Bacilli</taxon>
        <taxon>Bacillales</taxon>
        <taxon>Paenibacillaceae</taxon>
        <taxon>Paenibacillus</taxon>
    </lineage>
</organism>
<dbReference type="Proteomes" id="UP001519887">
    <property type="component" value="Unassembled WGS sequence"/>
</dbReference>
<reference evidence="1 2" key="1">
    <citation type="submission" date="2021-07" db="EMBL/GenBank/DDBJ databases">
        <title>Paenibacillus radiodurans sp. nov., isolated from the southeastern edge of Tengger Desert.</title>
        <authorList>
            <person name="Zhang G."/>
        </authorList>
    </citation>
    <scope>NUCLEOTIDE SEQUENCE [LARGE SCALE GENOMIC DNA]</scope>
    <source>
        <strain evidence="1 2">CCM 7311</strain>
    </source>
</reference>
<comment type="caution">
    <text evidence="1">The sequence shown here is derived from an EMBL/GenBank/DDBJ whole genome shotgun (WGS) entry which is preliminary data.</text>
</comment>
<evidence type="ECO:0000313" key="2">
    <source>
        <dbReference type="Proteomes" id="UP001519887"/>
    </source>
</evidence>
<accession>A0ABS7CKE4</accession>
<feature type="non-terminal residue" evidence="1">
    <location>
        <position position="197"/>
    </location>
</feature>
<feature type="non-terminal residue" evidence="1">
    <location>
        <position position="1"/>
    </location>
</feature>
<dbReference type="EMBL" id="JAHZIK010002930">
    <property type="protein sequence ID" value="MBW7461409.1"/>
    <property type="molecule type" value="Genomic_DNA"/>
</dbReference>